<organism evidence="2 5">
    <name type="scientific">Didymodactylos carnosus</name>
    <dbReference type="NCBI Taxonomy" id="1234261"/>
    <lineage>
        <taxon>Eukaryota</taxon>
        <taxon>Metazoa</taxon>
        <taxon>Spiralia</taxon>
        <taxon>Gnathifera</taxon>
        <taxon>Rotifera</taxon>
        <taxon>Eurotatoria</taxon>
        <taxon>Bdelloidea</taxon>
        <taxon>Philodinida</taxon>
        <taxon>Philodinidae</taxon>
        <taxon>Didymodactylos</taxon>
    </lineage>
</organism>
<accession>A0A815FZX7</accession>
<dbReference type="EMBL" id="CAJNOQ010013963">
    <property type="protein sequence ID" value="CAF1332088.1"/>
    <property type="molecule type" value="Genomic_DNA"/>
</dbReference>
<proteinExistence type="predicted"/>
<reference evidence="2" key="1">
    <citation type="submission" date="2021-02" db="EMBL/GenBank/DDBJ databases">
        <authorList>
            <person name="Nowell W R."/>
        </authorList>
    </citation>
    <scope>NUCLEOTIDE SEQUENCE</scope>
</reference>
<name>A0A815FZX7_9BILA</name>
<dbReference type="Proteomes" id="UP000682733">
    <property type="component" value="Unassembled WGS sequence"/>
</dbReference>
<keyword evidence="5" id="KW-1185">Reference proteome</keyword>
<dbReference type="Proteomes" id="UP000681722">
    <property type="component" value="Unassembled WGS sequence"/>
</dbReference>
<gene>
    <name evidence="2" type="ORF">GPM918_LOCUS30002</name>
    <name evidence="1" type="ORF">OVA965_LOCUS22374</name>
    <name evidence="4" type="ORF">SRO942_LOCUS30603</name>
    <name evidence="3" type="ORF">TMI583_LOCUS23089</name>
</gene>
<evidence type="ECO:0000313" key="5">
    <source>
        <dbReference type="Proteomes" id="UP000663829"/>
    </source>
</evidence>
<dbReference type="Proteomes" id="UP000663829">
    <property type="component" value="Unassembled WGS sequence"/>
</dbReference>
<evidence type="ECO:0000313" key="3">
    <source>
        <dbReference type="EMBL" id="CAF3978480.1"/>
    </source>
</evidence>
<dbReference type="AlphaFoldDB" id="A0A815FZX7"/>
<sequence length="107" mass="12639">MSMSDLYSESYWSKTSFPLEWMKMIWRWQFVKQYMRKDEPCENIKPARGDSFAAQPSLTITNQTQPNSSVSNMPELAIDLSIYNTRFSLLKLRHQWQLMQHNTVTAA</sequence>
<dbReference type="EMBL" id="CAJOBA010034126">
    <property type="protein sequence ID" value="CAF3978480.1"/>
    <property type="molecule type" value="Genomic_DNA"/>
</dbReference>
<dbReference type="EMBL" id="CAJNOK010012601">
    <property type="protein sequence ID" value="CAF1166957.1"/>
    <property type="molecule type" value="Genomic_DNA"/>
</dbReference>
<evidence type="ECO:0000313" key="4">
    <source>
        <dbReference type="EMBL" id="CAF4186482.1"/>
    </source>
</evidence>
<evidence type="ECO:0000313" key="1">
    <source>
        <dbReference type="EMBL" id="CAF1166957.1"/>
    </source>
</evidence>
<protein>
    <submittedName>
        <fullName evidence="2">Uncharacterized protein</fullName>
    </submittedName>
</protein>
<dbReference type="Proteomes" id="UP000677228">
    <property type="component" value="Unassembled WGS sequence"/>
</dbReference>
<dbReference type="EMBL" id="CAJOBC010053835">
    <property type="protein sequence ID" value="CAF4186482.1"/>
    <property type="molecule type" value="Genomic_DNA"/>
</dbReference>
<evidence type="ECO:0000313" key="2">
    <source>
        <dbReference type="EMBL" id="CAF1332088.1"/>
    </source>
</evidence>
<comment type="caution">
    <text evidence="2">The sequence shown here is derived from an EMBL/GenBank/DDBJ whole genome shotgun (WGS) entry which is preliminary data.</text>
</comment>